<dbReference type="InterPro" id="IPR001466">
    <property type="entry name" value="Beta-lactam-related"/>
</dbReference>
<evidence type="ECO:0000259" key="3">
    <source>
        <dbReference type="Pfam" id="PF00144"/>
    </source>
</evidence>
<name>A0A554A2C7_9BACI</name>
<dbReference type="OrthoDB" id="846150at2"/>
<evidence type="ECO:0000313" key="5">
    <source>
        <dbReference type="Proteomes" id="UP000318521"/>
    </source>
</evidence>
<organism evidence="4 5">
    <name type="scientific">Alkalicoccobacillus porphyridii</name>
    <dbReference type="NCBI Taxonomy" id="2597270"/>
    <lineage>
        <taxon>Bacteria</taxon>
        <taxon>Bacillati</taxon>
        <taxon>Bacillota</taxon>
        <taxon>Bacilli</taxon>
        <taxon>Bacillales</taxon>
        <taxon>Bacillaceae</taxon>
        <taxon>Alkalicoccobacillus</taxon>
    </lineage>
</organism>
<dbReference type="EMBL" id="VLXZ01000002">
    <property type="protein sequence ID" value="TSB47806.1"/>
    <property type="molecule type" value="Genomic_DNA"/>
</dbReference>
<dbReference type="SUPFAM" id="SSF56601">
    <property type="entry name" value="beta-lactamase/transpeptidase-like"/>
    <property type="match status" value="1"/>
</dbReference>
<feature type="chain" id="PRO_5039174119" evidence="2">
    <location>
        <begin position="24"/>
        <end position="644"/>
    </location>
</feature>
<keyword evidence="1" id="KW-1133">Transmembrane helix</keyword>
<feature type="signal peptide" evidence="2">
    <location>
        <begin position="1"/>
        <end position="23"/>
    </location>
</feature>
<evidence type="ECO:0000313" key="4">
    <source>
        <dbReference type="EMBL" id="TSB47806.1"/>
    </source>
</evidence>
<dbReference type="PANTHER" id="PTHR46825">
    <property type="entry name" value="D-ALANYL-D-ALANINE-CARBOXYPEPTIDASE/ENDOPEPTIDASE AMPH"/>
    <property type="match status" value="1"/>
</dbReference>
<dbReference type="RefSeq" id="WP_143847381.1">
    <property type="nucleotide sequence ID" value="NZ_VLXZ01000002.1"/>
</dbReference>
<dbReference type="PANTHER" id="PTHR46825:SF9">
    <property type="entry name" value="BETA-LACTAMASE-RELATED DOMAIN-CONTAINING PROTEIN"/>
    <property type="match status" value="1"/>
</dbReference>
<feature type="domain" description="Beta-lactamase-related" evidence="3">
    <location>
        <begin position="43"/>
        <end position="369"/>
    </location>
</feature>
<dbReference type="InterPro" id="IPR050491">
    <property type="entry name" value="AmpC-like"/>
</dbReference>
<keyword evidence="2" id="KW-0732">Signal</keyword>
<keyword evidence="1" id="KW-0812">Transmembrane</keyword>
<evidence type="ECO:0000256" key="1">
    <source>
        <dbReference type="SAM" id="Phobius"/>
    </source>
</evidence>
<dbReference type="InterPro" id="IPR012338">
    <property type="entry name" value="Beta-lactam/transpept-like"/>
</dbReference>
<keyword evidence="1" id="KW-0472">Membrane</keyword>
<reference evidence="4 5" key="1">
    <citation type="submission" date="2019-07" db="EMBL/GenBank/DDBJ databases">
        <authorList>
            <person name="Park Y.J."/>
            <person name="Jeong S.E."/>
            <person name="Jung H.S."/>
        </authorList>
    </citation>
    <scope>NUCLEOTIDE SEQUENCE [LARGE SCALE GENOMIC DNA]</scope>
    <source>
        <strain evidence="5">P16(2019)</strain>
    </source>
</reference>
<dbReference type="AlphaFoldDB" id="A0A554A2C7"/>
<dbReference type="Gene3D" id="3.40.710.10">
    <property type="entry name" value="DD-peptidase/beta-lactamase superfamily"/>
    <property type="match status" value="1"/>
</dbReference>
<accession>A0A554A2C7</accession>
<proteinExistence type="predicted"/>
<keyword evidence="5" id="KW-1185">Reference proteome</keyword>
<feature type="transmembrane region" description="Helical" evidence="1">
    <location>
        <begin position="505"/>
        <end position="530"/>
    </location>
</feature>
<feature type="transmembrane region" description="Helical" evidence="1">
    <location>
        <begin position="551"/>
        <end position="572"/>
    </location>
</feature>
<protein>
    <submittedName>
        <fullName evidence="4">Serine hydrolase</fullName>
    </submittedName>
</protein>
<feature type="transmembrane region" description="Helical" evidence="1">
    <location>
        <begin position="584"/>
        <end position="604"/>
    </location>
</feature>
<keyword evidence="4" id="KW-0378">Hydrolase</keyword>
<dbReference type="Proteomes" id="UP000318521">
    <property type="component" value="Unassembled WGS sequence"/>
</dbReference>
<feature type="transmembrane region" description="Helical" evidence="1">
    <location>
        <begin position="616"/>
        <end position="637"/>
    </location>
</feature>
<dbReference type="Pfam" id="PF00144">
    <property type="entry name" value="Beta-lactamase"/>
    <property type="match status" value="1"/>
</dbReference>
<dbReference type="GO" id="GO:0016787">
    <property type="term" value="F:hydrolase activity"/>
    <property type="evidence" value="ECO:0007669"/>
    <property type="project" value="UniProtKB-KW"/>
</dbReference>
<comment type="caution">
    <text evidence="4">The sequence shown here is derived from an EMBL/GenBank/DDBJ whole genome shotgun (WGS) entry which is preliminary data.</text>
</comment>
<gene>
    <name evidence="4" type="ORF">FN960_04630</name>
</gene>
<sequence>MKKITLLMLAWLILSIHSPKGYAEGIVTPSGIPISDMEETVDQIMNKYIGDDVPGASVSIVQDGEIVLEKGYGLANLEENIQVDAASTYMEAGSVSKLFTWTAIMQLVEEGQISLDTDIREYLGDGQSNLTYDKPITLNHLMTHTAGFEERVEHLTVYDTEHIYELEDYLSPERQPKQIYSPGEIVAYSNFSTNLAGYIVEQLTGMPFKDYIQQSIFEPLEMNDSTFDLRDDLIPGLMEDKAIGYKRAGDEWVANPTAYINDVPAGGLTTTARDMAHFMMAHLNNDGSGPYSLFSDQETLDQMHETLYTSHPELSGNAHGFWERQAGAYRIIEHGGNTDAFSALVSIVPDEQFGIAVMTNMDGEMAGARRELTDVLIGPSEEVPEATTEYNHSEEVEGRYRSARSVETGPMKIMPFLSDADSVISANEDGSIQLSIAALGVDVTYVETSPYLFERVTSENTLLDNAGMHTSKMFFQTNEDGDVVKLSYGVIADELPVPFAESHELIYSLIGFAAVLSIAGIGWSIVRFVINRRRAKKNKPLIKSLLYRGATLWSLVGILTMINTGAIILKYASNPFQAWSDFTIHVIAYWILLIAAIVLLYPVVKGWSAQKGSYMLKAYILLLGCSLVGLFYILYFVNFLTLAG</sequence>
<evidence type="ECO:0000256" key="2">
    <source>
        <dbReference type="SAM" id="SignalP"/>
    </source>
</evidence>